<keyword evidence="5 8" id="KW-0472">Membrane</keyword>
<dbReference type="EMBL" id="CP058601">
    <property type="protein sequence ID" value="QLG50132.1"/>
    <property type="molecule type" value="Genomic_DNA"/>
</dbReference>
<evidence type="ECO:0000256" key="5">
    <source>
        <dbReference type="ARBA" id="ARBA00023136"/>
    </source>
</evidence>
<dbReference type="Proteomes" id="UP000509241">
    <property type="component" value="Chromosome"/>
</dbReference>
<gene>
    <name evidence="8 9" type="primary">crcB</name>
    <name evidence="8" type="synonym">fluC</name>
    <name evidence="9" type="ORF">HYG82_15350</name>
</gene>
<comment type="subcellular location">
    <subcellularLocation>
        <location evidence="1 8">Cell membrane</location>
        <topology evidence="1 8">Multi-pass membrane protein</topology>
    </subcellularLocation>
</comment>
<keyword evidence="2 8" id="KW-1003">Cell membrane</keyword>
<organism evidence="9 10">
    <name type="scientific">Natrinema halophilum</name>
    <dbReference type="NCBI Taxonomy" id="1699371"/>
    <lineage>
        <taxon>Archaea</taxon>
        <taxon>Methanobacteriati</taxon>
        <taxon>Methanobacteriota</taxon>
        <taxon>Stenosarchaea group</taxon>
        <taxon>Halobacteria</taxon>
        <taxon>Halobacteriales</taxon>
        <taxon>Natrialbaceae</taxon>
        <taxon>Natrinema</taxon>
    </lineage>
</organism>
<dbReference type="GO" id="GO:0005886">
    <property type="term" value="C:plasma membrane"/>
    <property type="evidence" value="ECO:0007669"/>
    <property type="project" value="UniProtKB-SubCell"/>
</dbReference>
<evidence type="ECO:0000313" key="9">
    <source>
        <dbReference type="EMBL" id="QLG50132.1"/>
    </source>
</evidence>
<feature type="transmembrane region" description="Helical" evidence="8">
    <location>
        <begin position="82"/>
        <end position="102"/>
    </location>
</feature>
<evidence type="ECO:0000256" key="4">
    <source>
        <dbReference type="ARBA" id="ARBA00022989"/>
    </source>
</evidence>
<evidence type="ECO:0000256" key="1">
    <source>
        <dbReference type="ARBA" id="ARBA00004651"/>
    </source>
</evidence>
<keyword evidence="8" id="KW-0407">Ion channel</keyword>
<evidence type="ECO:0000313" key="10">
    <source>
        <dbReference type="Proteomes" id="UP000509241"/>
    </source>
</evidence>
<dbReference type="PANTHER" id="PTHR28259">
    <property type="entry name" value="FLUORIDE EXPORT PROTEIN 1-RELATED"/>
    <property type="match status" value="1"/>
</dbReference>
<dbReference type="OrthoDB" id="304656at2157"/>
<keyword evidence="8" id="KW-0915">Sodium</keyword>
<protein>
    <recommendedName>
        <fullName evidence="8">Fluoride-specific ion channel FluC</fullName>
    </recommendedName>
</protein>
<keyword evidence="3 8" id="KW-0812">Transmembrane</keyword>
<feature type="binding site" evidence="8">
    <location>
        <position position="95"/>
    </location>
    <ligand>
        <name>Na(+)</name>
        <dbReference type="ChEBI" id="CHEBI:29101"/>
        <note>structural</note>
    </ligand>
</feature>
<dbReference type="RefSeq" id="WP_179262342.1">
    <property type="nucleotide sequence ID" value="NZ_CP058601.1"/>
</dbReference>
<dbReference type="GO" id="GO:0062054">
    <property type="term" value="F:fluoride channel activity"/>
    <property type="evidence" value="ECO:0007669"/>
    <property type="project" value="UniProtKB-UniRule"/>
</dbReference>
<proteinExistence type="inferred from homology"/>
<evidence type="ECO:0000256" key="2">
    <source>
        <dbReference type="ARBA" id="ARBA00022475"/>
    </source>
</evidence>
<dbReference type="AlphaFoldDB" id="A0A7D5GMI1"/>
<name>A0A7D5GMI1_9EURY</name>
<evidence type="ECO:0000256" key="6">
    <source>
        <dbReference type="ARBA" id="ARBA00035120"/>
    </source>
</evidence>
<comment type="function">
    <text evidence="8">Fluoride-specific ion channel. Important for reducing fluoride concentration in the cell, thus reducing its toxicity.</text>
</comment>
<feature type="transmembrane region" description="Helical" evidence="8">
    <location>
        <begin position="25"/>
        <end position="43"/>
    </location>
</feature>
<dbReference type="KEGG" id="haly:HYG82_15350"/>
<dbReference type="Pfam" id="PF02537">
    <property type="entry name" value="CRCB"/>
    <property type="match status" value="1"/>
</dbReference>
<keyword evidence="8" id="KW-0479">Metal-binding</keyword>
<dbReference type="PANTHER" id="PTHR28259:SF1">
    <property type="entry name" value="FLUORIDE EXPORT PROTEIN 1-RELATED"/>
    <property type="match status" value="1"/>
</dbReference>
<feature type="transmembrane region" description="Helical" evidence="8">
    <location>
        <begin position="114"/>
        <end position="138"/>
    </location>
</feature>
<accession>A0A7D5GMI1</accession>
<evidence type="ECO:0000256" key="3">
    <source>
        <dbReference type="ARBA" id="ARBA00022692"/>
    </source>
</evidence>
<dbReference type="NCBIfam" id="TIGR00494">
    <property type="entry name" value="crcB"/>
    <property type="match status" value="1"/>
</dbReference>
<dbReference type="InterPro" id="IPR003691">
    <property type="entry name" value="FluC"/>
</dbReference>
<dbReference type="HAMAP" id="MF_00454">
    <property type="entry name" value="FluC"/>
    <property type="match status" value="1"/>
</dbReference>
<sequence>MSPSETVVTGDLIANALVTFDPDPAHVVGTGGAIGSVLRYLVGQRVSSRVPSAQFPLSTIVVNVVGSFVFGLAVFAGAGNSTLQLVGTGVCGSFTTFSSFSVETVRLYERGDRALAVGNAAANLACSLAAIGLAWGLVAAGAAGPL</sequence>
<comment type="activity regulation">
    <text evidence="8">Na(+) is not transported, but it plays an essential structural role and its presence is essential for fluoride channel function.</text>
</comment>
<evidence type="ECO:0000256" key="7">
    <source>
        <dbReference type="ARBA" id="ARBA00035585"/>
    </source>
</evidence>
<feature type="binding site" evidence="8">
    <location>
        <position position="92"/>
    </location>
    <ligand>
        <name>Na(+)</name>
        <dbReference type="ChEBI" id="CHEBI:29101"/>
        <note>structural</note>
    </ligand>
</feature>
<dbReference type="GO" id="GO:0140114">
    <property type="term" value="P:cellular detoxification of fluoride"/>
    <property type="evidence" value="ECO:0007669"/>
    <property type="project" value="UniProtKB-UniRule"/>
</dbReference>
<keyword evidence="8" id="KW-0813">Transport</keyword>
<comment type="catalytic activity">
    <reaction evidence="7">
        <text>fluoride(in) = fluoride(out)</text>
        <dbReference type="Rhea" id="RHEA:76159"/>
        <dbReference type="ChEBI" id="CHEBI:17051"/>
    </reaction>
    <physiologicalReaction direction="left-to-right" evidence="7">
        <dbReference type="Rhea" id="RHEA:76160"/>
    </physiologicalReaction>
</comment>
<keyword evidence="8" id="KW-0406">Ion transport</keyword>
<dbReference type="GeneID" id="56034695"/>
<keyword evidence="10" id="KW-1185">Reference proteome</keyword>
<keyword evidence="4 8" id="KW-1133">Transmembrane helix</keyword>
<evidence type="ECO:0000256" key="8">
    <source>
        <dbReference type="HAMAP-Rule" id="MF_00454"/>
    </source>
</evidence>
<comment type="similarity">
    <text evidence="6 8">Belongs to the fluoride channel Fluc/FEX (TC 1.A.43) family.</text>
</comment>
<feature type="transmembrane region" description="Helical" evidence="8">
    <location>
        <begin position="55"/>
        <end position="76"/>
    </location>
</feature>
<dbReference type="GO" id="GO:0046872">
    <property type="term" value="F:metal ion binding"/>
    <property type="evidence" value="ECO:0007669"/>
    <property type="project" value="UniProtKB-KW"/>
</dbReference>
<reference evidence="9" key="1">
    <citation type="submission" date="2020-07" db="EMBL/GenBank/DDBJ databases">
        <authorList>
            <person name="Cui H."/>
        </authorList>
    </citation>
    <scope>NUCLEOTIDE SEQUENCE [LARGE SCALE GENOMIC DNA]</scope>
    <source>
        <strain evidence="9">YPL8</strain>
    </source>
</reference>